<evidence type="ECO:0000313" key="10">
    <source>
        <dbReference type="Proteomes" id="UP000176705"/>
    </source>
</evidence>
<gene>
    <name evidence="7" type="primary">tuf</name>
    <name evidence="9" type="ORF">A3B37_03090</name>
</gene>
<dbReference type="CDD" id="cd01884">
    <property type="entry name" value="EF_Tu"/>
    <property type="match status" value="1"/>
</dbReference>
<dbReference type="AlphaFoldDB" id="A0A1G2LBH1"/>
<dbReference type="Proteomes" id="UP000176705">
    <property type="component" value="Unassembled WGS sequence"/>
</dbReference>
<comment type="catalytic activity">
    <reaction evidence="7">
        <text>GTP + H2O = GDP + phosphate + H(+)</text>
        <dbReference type="Rhea" id="RHEA:19669"/>
        <dbReference type="ChEBI" id="CHEBI:15377"/>
        <dbReference type="ChEBI" id="CHEBI:15378"/>
        <dbReference type="ChEBI" id="CHEBI:37565"/>
        <dbReference type="ChEBI" id="CHEBI:43474"/>
        <dbReference type="ChEBI" id="CHEBI:58189"/>
        <dbReference type="EC" id="3.6.5.3"/>
    </reaction>
</comment>
<evidence type="ECO:0000256" key="2">
    <source>
        <dbReference type="ARBA" id="ARBA00022741"/>
    </source>
</evidence>
<dbReference type="STRING" id="1802280.A3B37_03090"/>
<dbReference type="InterPro" id="IPR004541">
    <property type="entry name" value="Transl_elong_EFTu/EF1A_bac/org"/>
</dbReference>
<keyword evidence="7" id="KW-0460">Magnesium</keyword>
<dbReference type="Pfam" id="PF03144">
    <property type="entry name" value="GTP_EFTU_D2"/>
    <property type="match status" value="1"/>
</dbReference>
<proteinExistence type="inferred from homology"/>
<keyword evidence="7" id="KW-0963">Cytoplasm</keyword>
<comment type="subcellular location">
    <subcellularLocation>
        <location evidence="7">Cytoplasm</location>
    </subcellularLocation>
</comment>
<keyword evidence="5 7" id="KW-0342">GTP-binding</keyword>
<dbReference type="InterPro" id="IPR027417">
    <property type="entry name" value="P-loop_NTPase"/>
</dbReference>
<dbReference type="FunFam" id="3.40.50.300:FF:000003">
    <property type="entry name" value="Elongation factor Tu"/>
    <property type="match status" value="1"/>
</dbReference>
<comment type="subunit">
    <text evidence="7">Monomer.</text>
</comment>
<evidence type="ECO:0000256" key="1">
    <source>
        <dbReference type="ARBA" id="ARBA00007249"/>
    </source>
</evidence>
<comment type="similarity">
    <text evidence="1 7">Belongs to the TRAFAC class translation factor GTPase superfamily. Classic translation factor GTPase family. EF-Tu/EF-1A subfamily.</text>
</comment>
<dbReference type="InterPro" id="IPR050055">
    <property type="entry name" value="EF-Tu_GTPase"/>
</dbReference>
<dbReference type="NCBIfam" id="NF009373">
    <property type="entry name" value="PRK12736.1"/>
    <property type="match status" value="1"/>
</dbReference>
<keyword evidence="4 7" id="KW-0648">Protein biosynthesis</keyword>
<dbReference type="NCBIfam" id="TIGR00485">
    <property type="entry name" value="EF-Tu"/>
    <property type="match status" value="1"/>
</dbReference>
<dbReference type="InterPro" id="IPR009000">
    <property type="entry name" value="Transl_B-barrel_sf"/>
</dbReference>
<dbReference type="GO" id="GO:0000287">
    <property type="term" value="F:magnesium ion binding"/>
    <property type="evidence" value="ECO:0007669"/>
    <property type="project" value="UniProtKB-UniRule"/>
</dbReference>
<dbReference type="SUPFAM" id="SSF52540">
    <property type="entry name" value="P-loop containing nucleoside triphosphate hydrolases"/>
    <property type="match status" value="1"/>
</dbReference>
<dbReference type="Pfam" id="PF03143">
    <property type="entry name" value="GTP_EFTU_D3"/>
    <property type="match status" value="1"/>
</dbReference>
<evidence type="ECO:0000256" key="5">
    <source>
        <dbReference type="ARBA" id="ARBA00023134"/>
    </source>
</evidence>
<dbReference type="Pfam" id="PF00009">
    <property type="entry name" value="GTP_EFTU"/>
    <property type="match status" value="1"/>
</dbReference>
<keyword evidence="7" id="KW-0378">Hydrolase</keyword>
<dbReference type="NCBIfam" id="NF009372">
    <property type="entry name" value="PRK12735.1"/>
    <property type="match status" value="1"/>
</dbReference>
<dbReference type="InterPro" id="IPR004161">
    <property type="entry name" value="EFTu-like_2"/>
</dbReference>
<dbReference type="PROSITE" id="PS51722">
    <property type="entry name" value="G_TR_2"/>
    <property type="match status" value="1"/>
</dbReference>
<protein>
    <recommendedName>
        <fullName evidence="6 7">Elongation factor Tu</fullName>
        <shortName evidence="7">EF-Tu</shortName>
        <ecNumber evidence="7">3.6.5.3</ecNumber>
    </recommendedName>
</protein>
<dbReference type="EMBL" id="MHQS01000008">
    <property type="protein sequence ID" value="OHA08986.1"/>
    <property type="molecule type" value="Genomic_DNA"/>
</dbReference>
<dbReference type="Gene3D" id="3.40.50.300">
    <property type="entry name" value="P-loop containing nucleotide triphosphate hydrolases"/>
    <property type="match status" value="1"/>
</dbReference>
<dbReference type="GO" id="GO:0005829">
    <property type="term" value="C:cytosol"/>
    <property type="evidence" value="ECO:0007669"/>
    <property type="project" value="TreeGrafter"/>
</dbReference>
<dbReference type="PANTHER" id="PTHR43721:SF22">
    <property type="entry name" value="ELONGATION FACTOR TU, MITOCHONDRIAL"/>
    <property type="match status" value="1"/>
</dbReference>
<dbReference type="NCBIfam" id="TIGR00231">
    <property type="entry name" value="small_GTP"/>
    <property type="match status" value="1"/>
</dbReference>
<dbReference type="InterPro" id="IPR000795">
    <property type="entry name" value="T_Tr_GTP-bd_dom"/>
</dbReference>
<dbReference type="CDD" id="cd03707">
    <property type="entry name" value="EFTU_III"/>
    <property type="match status" value="1"/>
</dbReference>
<dbReference type="NCBIfam" id="NF000766">
    <property type="entry name" value="PRK00049.1"/>
    <property type="match status" value="1"/>
</dbReference>
<feature type="binding site" evidence="7">
    <location>
        <begin position="20"/>
        <end position="27"/>
    </location>
    <ligand>
        <name>GTP</name>
        <dbReference type="ChEBI" id="CHEBI:37565"/>
    </ligand>
</feature>
<evidence type="ECO:0000313" key="9">
    <source>
        <dbReference type="EMBL" id="OHA08986.1"/>
    </source>
</evidence>
<dbReference type="EC" id="3.6.5.3" evidence="7"/>
<dbReference type="FunFam" id="2.40.30.10:FF:000001">
    <property type="entry name" value="Elongation factor Tu"/>
    <property type="match status" value="1"/>
</dbReference>
<feature type="binding site" evidence="7">
    <location>
        <position position="27"/>
    </location>
    <ligand>
        <name>Mg(2+)</name>
        <dbReference type="ChEBI" id="CHEBI:18420"/>
    </ligand>
</feature>
<comment type="function">
    <text evidence="7">GTP hydrolase that promotes the GTP-dependent binding of aminoacyl-tRNA to the A-site of ribosomes during protein biosynthesis.</text>
</comment>
<dbReference type="SUPFAM" id="SSF50447">
    <property type="entry name" value="Translation proteins"/>
    <property type="match status" value="1"/>
</dbReference>
<dbReference type="GO" id="GO:0003924">
    <property type="term" value="F:GTPase activity"/>
    <property type="evidence" value="ECO:0007669"/>
    <property type="project" value="UniProtKB-UniRule"/>
</dbReference>
<evidence type="ECO:0000259" key="8">
    <source>
        <dbReference type="PROSITE" id="PS51722"/>
    </source>
</evidence>
<sequence>MAKMAKFERTKPHVNVGTIGHVDHGKTTLTAALTKVLSLAGYQARVESVDQIDNAPEEKARGITIALHHSEYETAKRHYAHIDAPGHADYIKNMITGAAQMDGAILVVSAVDGPMPQTREHILLARQVGVPAVVVFLNKVDAVEDKELVDLVEAEVRELLKKYEFPGDEIPIIRGSALKALEATSPDDPAAQPIIELAKALDEYIPDPVREVEKPFLMPIEDVFSIEGRGTVVTGRIERGKVKLNDEVEVVGIRPTQKTVVTGIEMFNKSLDEGIAGDNAGVLLRGLKKEDIERGQVITKPSSVTPHTEFDAEVYVLTKEEGGRHTPFFAGYKPQFYIRTTDVTGEVTLPQGTEMVMPGDTISFAVKLIQPVALEEKQRFAVREGGKTVGAGVVTKILK</sequence>
<keyword evidence="3 7" id="KW-0251">Elongation factor</keyword>
<feature type="binding site" evidence="7">
    <location>
        <begin position="83"/>
        <end position="87"/>
    </location>
    <ligand>
        <name>GTP</name>
        <dbReference type="ChEBI" id="CHEBI:37565"/>
    </ligand>
</feature>
<evidence type="ECO:0000256" key="6">
    <source>
        <dbReference type="ARBA" id="ARBA00029554"/>
    </source>
</evidence>
<dbReference type="InterPro" id="IPR004160">
    <property type="entry name" value="Transl_elong_EFTu/EF1A_C"/>
</dbReference>
<evidence type="ECO:0000256" key="7">
    <source>
        <dbReference type="HAMAP-Rule" id="MF_00118"/>
    </source>
</evidence>
<dbReference type="PRINTS" id="PR00315">
    <property type="entry name" value="ELONGATNFCT"/>
</dbReference>
<name>A0A1G2LBH1_9BACT</name>
<dbReference type="InterPro" id="IPR005225">
    <property type="entry name" value="Small_GTP-bd"/>
</dbReference>
<organism evidence="9 10">
    <name type="scientific">Candidatus Sungbacteria bacterium RIFCSPLOWO2_01_FULL_59_16</name>
    <dbReference type="NCBI Taxonomy" id="1802280"/>
    <lineage>
        <taxon>Bacteria</taxon>
        <taxon>Candidatus Sungiibacteriota</taxon>
    </lineage>
</organism>
<dbReference type="CDD" id="cd03697">
    <property type="entry name" value="EFTU_II"/>
    <property type="match status" value="1"/>
</dbReference>
<dbReference type="InterPro" id="IPR041709">
    <property type="entry name" value="EF-Tu_GTP-bd"/>
</dbReference>
<dbReference type="HAMAP" id="MF_00118_B">
    <property type="entry name" value="EF_Tu_B"/>
    <property type="match status" value="1"/>
</dbReference>
<feature type="binding site" evidence="7">
    <location>
        <begin position="138"/>
        <end position="141"/>
    </location>
    <ligand>
        <name>GTP</name>
        <dbReference type="ChEBI" id="CHEBI:37565"/>
    </ligand>
</feature>
<dbReference type="InterPro" id="IPR009001">
    <property type="entry name" value="Transl_elong_EF1A/Init_IF2_C"/>
</dbReference>
<dbReference type="Gene3D" id="2.40.30.10">
    <property type="entry name" value="Translation factors"/>
    <property type="match status" value="2"/>
</dbReference>
<accession>A0A1G2LBH1</accession>
<evidence type="ECO:0000256" key="3">
    <source>
        <dbReference type="ARBA" id="ARBA00022768"/>
    </source>
</evidence>
<feature type="domain" description="Tr-type G" evidence="8">
    <location>
        <begin position="11"/>
        <end position="209"/>
    </location>
</feature>
<dbReference type="InterPro" id="IPR033720">
    <property type="entry name" value="EFTU_2"/>
</dbReference>
<dbReference type="PANTHER" id="PTHR43721">
    <property type="entry name" value="ELONGATION FACTOR TU-RELATED"/>
    <property type="match status" value="1"/>
</dbReference>
<reference evidence="9 10" key="1">
    <citation type="journal article" date="2016" name="Nat. Commun.">
        <title>Thousands of microbial genomes shed light on interconnected biogeochemical processes in an aquifer system.</title>
        <authorList>
            <person name="Anantharaman K."/>
            <person name="Brown C.T."/>
            <person name="Hug L.A."/>
            <person name="Sharon I."/>
            <person name="Castelle C.J."/>
            <person name="Probst A.J."/>
            <person name="Thomas B.C."/>
            <person name="Singh A."/>
            <person name="Wilkins M.J."/>
            <person name="Karaoz U."/>
            <person name="Brodie E.L."/>
            <person name="Williams K.H."/>
            <person name="Hubbard S.S."/>
            <person name="Banfield J.F."/>
        </authorList>
    </citation>
    <scope>NUCLEOTIDE SEQUENCE [LARGE SCALE GENOMIC DNA]</scope>
</reference>
<dbReference type="GO" id="GO:0005525">
    <property type="term" value="F:GTP binding"/>
    <property type="evidence" value="ECO:0007669"/>
    <property type="project" value="UniProtKB-UniRule"/>
</dbReference>
<keyword evidence="2 7" id="KW-0547">Nucleotide-binding</keyword>
<comment type="caution">
    <text evidence="9">The sequence shown here is derived from an EMBL/GenBank/DDBJ whole genome shotgun (WGS) entry which is preliminary data.</text>
</comment>
<dbReference type="GO" id="GO:0003746">
    <property type="term" value="F:translation elongation factor activity"/>
    <property type="evidence" value="ECO:0007669"/>
    <property type="project" value="UniProtKB-UniRule"/>
</dbReference>
<evidence type="ECO:0000256" key="4">
    <source>
        <dbReference type="ARBA" id="ARBA00022917"/>
    </source>
</evidence>
<keyword evidence="7" id="KW-0479">Metal-binding</keyword>
<dbReference type="SUPFAM" id="SSF50465">
    <property type="entry name" value="EF-Tu/eEF-1alpha/eIF2-gamma C-terminal domain"/>
    <property type="match status" value="1"/>
</dbReference>